<evidence type="ECO:0000256" key="1">
    <source>
        <dbReference type="ARBA" id="ARBA00022490"/>
    </source>
</evidence>
<dbReference type="CDD" id="cd16331">
    <property type="entry name" value="YjgA-like"/>
    <property type="match status" value="1"/>
</dbReference>
<evidence type="ECO:0000256" key="4">
    <source>
        <dbReference type="ARBA" id="ARBA00022884"/>
    </source>
</evidence>
<dbReference type="PANTHER" id="PTHR38101:SF1">
    <property type="entry name" value="UPF0307 PROTEIN YJGA"/>
    <property type="match status" value="1"/>
</dbReference>
<dbReference type="Pfam" id="PF04751">
    <property type="entry name" value="DarP"/>
    <property type="match status" value="1"/>
</dbReference>
<proteinExistence type="inferred from homology"/>
<comment type="caution">
    <text evidence="6">The sequence shown here is derived from an EMBL/GenBank/DDBJ whole genome shotgun (WGS) entry which is preliminary data.</text>
</comment>
<dbReference type="InterPro" id="IPR023153">
    <property type="entry name" value="DarP_sf"/>
</dbReference>
<dbReference type="Gene3D" id="1.10.60.30">
    <property type="entry name" value="PSPTO4464-like domains"/>
    <property type="match status" value="2"/>
</dbReference>
<dbReference type="PANTHER" id="PTHR38101">
    <property type="entry name" value="UPF0307 PROTEIN YJGA"/>
    <property type="match status" value="1"/>
</dbReference>
<dbReference type="SUPFAM" id="SSF158710">
    <property type="entry name" value="PSPTO4464-like"/>
    <property type="match status" value="1"/>
</dbReference>
<gene>
    <name evidence="5" type="primary">darP</name>
    <name evidence="6" type="ORF">ENJ51_05130</name>
</gene>
<protein>
    <recommendedName>
        <fullName evidence="5">Dual-action ribosomal maturation protein DarP</fullName>
    </recommendedName>
    <alternativeName>
        <fullName evidence="5">Large ribosomal subunit assembly factor DarP</fullName>
    </alternativeName>
</protein>
<name>A0A7V2T249_LEUMU</name>
<dbReference type="GO" id="GO:1902626">
    <property type="term" value="P:assembly of large subunit precursor of preribosome"/>
    <property type="evidence" value="ECO:0007669"/>
    <property type="project" value="UniProtKB-UniRule"/>
</dbReference>
<dbReference type="AlphaFoldDB" id="A0A7V2T249"/>
<keyword evidence="1 5" id="KW-0963">Cytoplasm</keyword>
<dbReference type="GO" id="GO:0005829">
    <property type="term" value="C:cytosol"/>
    <property type="evidence" value="ECO:0007669"/>
    <property type="project" value="TreeGrafter"/>
</dbReference>
<sequence length="168" mass="19852">MNKEERDYAIRPNKEELKREHKALHALGRELVELPESLFATIPLSEYAKDQIFAAKKFKKSALQRQLRFISSLMLEEDADAIREALRLVKLPHKKEVEQFHQLETWRNQLIAGDNMIFNEILESHPIADRQYINQLIRNANKEAKQNKPPKSSRMLFKYLQELQKTTI</sequence>
<dbReference type="GO" id="GO:0019843">
    <property type="term" value="F:rRNA binding"/>
    <property type="evidence" value="ECO:0007669"/>
    <property type="project" value="UniProtKB-UniRule"/>
</dbReference>
<comment type="similarity">
    <text evidence="5">Belongs to the DarP family.</text>
</comment>
<comment type="subcellular location">
    <subcellularLocation>
        <location evidence="5">Cytoplasm</location>
    </subcellularLocation>
    <text evidence="5">Associates with late stage pre-50S ribosomal subunits.</text>
</comment>
<dbReference type="InterPro" id="IPR006839">
    <property type="entry name" value="DarP"/>
</dbReference>
<evidence type="ECO:0000256" key="5">
    <source>
        <dbReference type="HAMAP-Rule" id="MF_00765"/>
    </source>
</evidence>
<evidence type="ECO:0000256" key="2">
    <source>
        <dbReference type="ARBA" id="ARBA00022517"/>
    </source>
</evidence>
<dbReference type="PIRSF" id="PIRSF016183">
    <property type="entry name" value="UCP016183"/>
    <property type="match status" value="1"/>
</dbReference>
<evidence type="ECO:0000313" key="6">
    <source>
        <dbReference type="EMBL" id="HFC92178.1"/>
    </source>
</evidence>
<dbReference type="GO" id="GO:0043022">
    <property type="term" value="F:ribosome binding"/>
    <property type="evidence" value="ECO:0007669"/>
    <property type="project" value="UniProtKB-UniRule"/>
</dbReference>
<dbReference type="NCBIfam" id="NF003593">
    <property type="entry name" value="PRK05255.1-1"/>
    <property type="match status" value="1"/>
</dbReference>
<organism evidence="6">
    <name type="scientific">Leucothrix mucor</name>
    <dbReference type="NCBI Taxonomy" id="45248"/>
    <lineage>
        <taxon>Bacteria</taxon>
        <taxon>Pseudomonadati</taxon>
        <taxon>Pseudomonadota</taxon>
        <taxon>Gammaproteobacteria</taxon>
        <taxon>Thiotrichales</taxon>
        <taxon>Thiotrichaceae</taxon>
        <taxon>Leucothrix</taxon>
    </lineage>
</organism>
<reference evidence="6" key="1">
    <citation type="journal article" date="2020" name="mSystems">
        <title>Genome- and Community-Level Interaction Insights into Carbon Utilization and Element Cycling Functions of Hydrothermarchaeota in Hydrothermal Sediment.</title>
        <authorList>
            <person name="Zhou Z."/>
            <person name="Liu Y."/>
            <person name="Xu W."/>
            <person name="Pan J."/>
            <person name="Luo Z.H."/>
            <person name="Li M."/>
        </authorList>
    </citation>
    <scope>NUCLEOTIDE SEQUENCE [LARGE SCALE GENOMIC DNA]</scope>
    <source>
        <strain evidence="6">HyVt-493</strain>
    </source>
</reference>
<dbReference type="HAMAP" id="MF_00765">
    <property type="entry name" value="DarP"/>
    <property type="match status" value="1"/>
</dbReference>
<keyword evidence="2 5" id="KW-0690">Ribosome biogenesis</keyword>
<keyword evidence="4 5" id="KW-0694">RNA-binding</keyword>
<keyword evidence="3 5" id="KW-0699">rRNA-binding</keyword>
<accession>A0A7V2T249</accession>
<dbReference type="EMBL" id="DRMS01000195">
    <property type="protein sequence ID" value="HFC92178.1"/>
    <property type="molecule type" value="Genomic_DNA"/>
</dbReference>
<dbReference type="Proteomes" id="UP000885750">
    <property type="component" value="Unassembled WGS sequence"/>
</dbReference>
<evidence type="ECO:0000256" key="3">
    <source>
        <dbReference type="ARBA" id="ARBA00022730"/>
    </source>
</evidence>
<comment type="function">
    <text evidence="5">Member of a network of 50S ribosomal subunit biogenesis factors which assembles along the 30S-50S interface, preventing incorrect 23S rRNA structures from forming. Promotes peptidyl transferase center (PTC) maturation.</text>
</comment>